<feature type="non-terminal residue" evidence="1">
    <location>
        <position position="22"/>
    </location>
</feature>
<evidence type="ECO:0000313" key="1">
    <source>
        <dbReference type="EMBL" id="CAA6803522.1"/>
    </source>
</evidence>
<protein>
    <submittedName>
        <fullName evidence="1">Uncharacterized protein</fullName>
    </submittedName>
</protein>
<reference evidence="1" key="1">
    <citation type="submission" date="2020-01" db="EMBL/GenBank/DDBJ databases">
        <authorList>
            <person name="Meier V. D."/>
            <person name="Meier V D."/>
        </authorList>
    </citation>
    <scope>NUCLEOTIDE SEQUENCE</scope>
    <source>
        <strain evidence="1">HLG_WM_MAG_04</strain>
    </source>
</reference>
<organism evidence="1">
    <name type="scientific">uncultured Sulfurovum sp</name>
    <dbReference type="NCBI Taxonomy" id="269237"/>
    <lineage>
        <taxon>Bacteria</taxon>
        <taxon>Pseudomonadati</taxon>
        <taxon>Campylobacterota</taxon>
        <taxon>Epsilonproteobacteria</taxon>
        <taxon>Campylobacterales</taxon>
        <taxon>Sulfurovaceae</taxon>
        <taxon>Sulfurovum</taxon>
        <taxon>environmental samples</taxon>
    </lineage>
</organism>
<sequence>MKHIKEIKSILEEYYPWHEARV</sequence>
<dbReference type="EMBL" id="CACVAX010000007">
    <property type="protein sequence ID" value="CAA6803522.1"/>
    <property type="molecule type" value="Genomic_DNA"/>
</dbReference>
<dbReference type="AlphaFoldDB" id="A0A6S6SJF4"/>
<name>A0A6S6SJF4_9BACT</name>
<accession>A0A6S6SJF4</accession>
<proteinExistence type="predicted"/>
<gene>
    <name evidence="1" type="ORF">HELGO_WM28626</name>
</gene>